<dbReference type="Proteomes" id="UP000095563">
    <property type="component" value="Unassembled WGS sequence"/>
</dbReference>
<gene>
    <name evidence="1" type="ORF">ERS852568_00658</name>
</gene>
<evidence type="ECO:0000313" key="2">
    <source>
        <dbReference type="Proteomes" id="UP000095563"/>
    </source>
</evidence>
<organism evidence="1 2">
    <name type="scientific">Clostridium baratii</name>
    <dbReference type="NCBI Taxonomy" id="1561"/>
    <lineage>
        <taxon>Bacteria</taxon>
        <taxon>Bacillati</taxon>
        <taxon>Bacillota</taxon>
        <taxon>Clostridia</taxon>
        <taxon>Eubacteriales</taxon>
        <taxon>Clostridiaceae</taxon>
        <taxon>Clostridium</taxon>
    </lineage>
</organism>
<evidence type="ECO:0000313" key="1">
    <source>
        <dbReference type="EMBL" id="CUP75094.1"/>
    </source>
</evidence>
<dbReference type="AlphaFoldDB" id="A0A174QPB9"/>
<accession>A0A174QPB9</accession>
<dbReference type="RefSeq" id="WP_055206701.1">
    <property type="nucleotide sequence ID" value="NZ_CZBO01000001.1"/>
</dbReference>
<dbReference type="EMBL" id="CZBO01000001">
    <property type="protein sequence ID" value="CUP75094.1"/>
    <property type="molecule type" value="Genomic_DNA"/>
</dbReference>
<proteinExistence type="predicted"/>
<reference evidence="1 2" key="1">
    <citation type="submission" date="2015-09" db="EMBL/GenBank/DDBJ databases">
        <authorList>
            <consortium name="Pathogen Informatics"/>
        </authorList>
    </citation>
    <scope>NUCLEOTIDE SEQUENCE [LARGE SCALE GENOMIC DNA]</scope>
    <source>
        <strain evidence="1 2">2789STDY5834956</strain>
    </source>
</reference>
<protein>
    <submittedName>
        <fullName evidence="1">Uncharacterized protein</fullName>
    </submittedName>
</protein>
<name>A0A174QPB9_9CLOT</name>
<sequence length="450" mass="54614">MSIIKKEFELYGYIERYLSKRGIVILQNEVEFMFALKAVDLLALGKNGTYYLIEVKKDTIKKDDYYNLLNIINNNNSLFLKGILFGKNNKSLINELNNNENIELVTFDESFYIKNKEKIFYRYITSHKSYWNKDKKYIRYCLKNLVNINIIELDFYYNGIYMKFTEEENLYEYIGNAINLGIRGRLISYEESYHRNIAKEIYNNISLSNLQGHLLKIRGRIYSNYSNKISQKSAMELNNIYESLKYLFKYIKRRDFFKHINNDNEIILWSKNENIIKLYFFNEYKVIMINSDYLYIIKLNELDYIDDVLTNELSYIEFNNIEFNNILYKPYIEVEYGDSVINLKLTIEVKDDHKKKKFKREYKVDKYKTVIDPRFYLMINYNIILDYQIELKKFLDDNKRFVISNRYINNYANELRKNILKNNRKKVISIKRQILDYIERCKKIRLTVFP</sequence>